<accession>A0ABN6GG33</accession>
<dbReference type="PANTHER" id="PTHR42798">
    <property type="entry name" value="LIPOPROTEIN-RELEASING SYSTEM ATP-BINDING PROTEIN LOLD"/>
    <property type="match status" value="1"/>
</dbReference>
<evidence type="ECO:0000313" key="6">
    <source>
        <dbReference type="Proteomes" id="UP000825100"/>
    </source>
</evidence>
<gene>
    <name evidence="5" type="ORF">LTWDN19_03850</name>
</gene>
<dbReference type="SUPFAM" id="SSF52540">
    <property type="entry name" value="P-loop containing nucleoside triphosphate hydrolases"/>
    <property type="match status" value="1"/>
</dbReference>
<keyword evidence="6" id="KW-1185">Reference proteome</keyword>
<proteinExistence type="inferred from homology"/>
<dbReference type="InterPro" id="IPR027417">
    <property type="entry name" value="P-loop_NTPase"/>
</dbReference>
<dbReference type="Gene3D" id="3.40.50.300">
    <property type="entry name" value="P-loop containing nucleotide triphosphate hydrolases"/>
    <property type="match status" value="1"/>
</dbReference>
<name>A0ABN6GG33_LATCU</name>
<comment type="similarity">
    <text evidence="1">Belongs to the ABC transporter superfamily.</text>
</comment>
<dbReference type="RefSeq" id="WP_260332662.1">
    <property type="nucleotide sequence ID" value="NZ_AP024685.1"/>
</dbReference>
<organism evidence="5 6">
    <name type="scientific">Latilactobacillus curvatus</name>
    <name type="common">Lactobacillus curvatus</name>
    <dbReference type="NCBI Taxonomy" id="28038"/>
    <lineage>
        <taxon>Bacteria</taxon>
        <taxon>Bacillati</taxon>
        <taxon>Bacillota</taxon>
        <taxon>Bacilli</taxon>
        <taxon>Lactobacillales</taxon>
        <taxon>Lactobacillaceae</taxon>
        <taxon>Latilactobacillus</taxon>
    </lineage>
</organism>
<dbReference type="InterPro" id="IPR003593">
    <property type="entry name" value="AAA+_ATPase"/>
</dbReference>
<dbReference type="Pfam" id="PF00005">
    <property type="entry name" value="ABC_tran"/>
    <property type="match status" value="1"/>
</dbReference>
<dbReference type="EMBL" id="AP024685">
    <property type="protein sequence ID" value="BCX29818.1"/>
    <property type="molecule type" value="Genomic_DNA"/>
</dbReference>
<evidence type="ECO:0000259" key="4">
    <source>
        <dbReference type="PROSITE" id="PS50893"/>
    </source>
</evidence>
<dbReference type="SMART" id="SM00382">
    <property type="entry name" value="AAA"/>
    <property type="match status" value="1"/>
</dbReference>
<dbReference type="Proteomes" id="UP000825100">
    <property type="component" value="Chromosome"/>
</dbReference>
<keyword evidence="3" id="KW-0067">ATP-binding</keyword>
<feature type="domain" description="ABC transporter" evidence="4">
    <location>
        <begin position="12"/>
        <end position="192"/>
    </location>
</feature>
<dbReference type="PANTHER" id="PTHR42798:SF7">
    <property type="entry name" value="ALPHA-D-RIBOSE 1-METHYLPHOSPHONATE 5-TRIPHOSPHATE SYNTHASE SUBUNIT PHNL"/>
    <property type="match status" value="1"/>
</dbReference>
<sequence>MTNTILSVDQLTQVVSIGQSDQTTTLLKNISFTVQKGELVSIVGPSGSGKSTLLYCISGITRPTGGTVAIAGINPYQLKSNQLAAFRRQTIGFIFQQYNLIQSLPVFENVVLQQRLSHQQPQRAEIKQLLTKMNFAGQIDGPVATLSGGEQQKVAIARTILTDCDVLFADEPTGALDSASKAIIFTYFKGRL</sequence>
<reference evidence="5 6" key="1">
    <citation type="submission" date="2021-05" db="EMBL/GenBank/DDBJ databases">
        <title>Complete Genome Sequence of Latilactobacillus sp. Strain WDN19, a High D-Aspartate-producing Lactic Acid Bacterium Isolated from a Japanese Pickle.</title>
        <authorList>
            <person name="Kajitani K."/>
            <person name="Takahashi S."/>
        </authorList>
    </citation>
    <scope>NUCLEOTIDE SEQUENCE [LARGE SCALE GENOMIC DNA]</scope>
    <source>
        <strain evidence="5 6">WDN19</strain>
    </source>
</reference>
<dbReference type="InterPro" id="IPR003439">
    <property type="entry name" value="ABC_transporter-like_ATP-bd"/>
</dbReference>
<keyword evidence="2" id="KW-0547">Nucleotide-binding</keyword>
<evidence type="ECO:0000256" key="3">
    <source>
        <dbReference type="ARBA" id="ARBA00022840"/>
    </source>
</evidence>
<evidence type="ECO:0000256" key="2">
    <source>
        <dbReference type="ARBA" id="ARBA00022741"/>
    </source>
</evidence>
<evidence type="ECO:0000256" key="1">
    <source>
        <dbReference type="ARBA" id="ARBA00005417"/>
    </source>
</evidence>
<evidence type="ECO:0000313" key="5">
    <source>
        <dbReference type="EMBL" id="BCX29818.1"/>
    </source>
</evidence>
<dbReference type="InterPro" id="IPR017871">
    <property type="entry name" value="ABC_transporter-like_CS"/>
</dbReference>
<dbReference type="PROSITE" id="PS00211">
    <property type="entry name" value="ABC_TRANSPORTER_1"/>
    <property type="match status" value="1"/>
</dbReference>
<dbReference type="PROSITE" id="PS50893">
    <property type="entry name" value="ABC_TRANSPORTER_2"/>
    <property type="match status" value="1"/>
</dbReference>
<protein>
    <recommendedName>
        <fullName evidence="4">ABC transporter domain-containing protein</fullName>
    </recommendedName>
</protein>